<sequence length="105" mass="11797">MHNNHLRIRVRQNAAQLTAARATSQQFWWKPKNAITPNAIAAVTKLLTGHGYADYVDVPDSRRSIEEFDRAEHQHPANVGSRNNGWAANSVYVNDFVFIPTAALE</sequence>
<comment type="caution">
    <text evidence="1">The sequence shown here is derived from an EMBL/GenBank/DDBJ whole genome shotgun (WGS) entry which is preliminary data.</text>
</comment>
<reference evidence="1 2" key="1">
    <citation type="submission" date="2017-02" db="EMBL/GenBank/DDBJ databases">
        <title>The new phylogeny of genus Mycobacterium.</title>
        <authorList>
            <person name="Tortoli E."/>
            <person name="Trovato A."/>
            <person name="Cirillo D.M."/>
        </authorList>
    </citation>
    <scope>NUCLEOTIDE SEQUENCE [LARGE SCALE GENOMIC DNA]</scope>
    <source>
        <strain evidence="1 2">IP1130001</strain>
    </source>
</reference>
<dbReference type="Proteomes" id="UP000243140">
    <property type="component" value="Unassembled WGS sequence"/>
</dbReference>
<organism evidence="1 2">
    <name type="scientific">Mycobacterium malmoense</name>
    <dbReference type="NCBI Taxonomy" id="1780"/>
    <lineage>
        <taxon>Bacteria</taxon>
        <taxon>Bacillati</taxon>
        <taxon>Actinomycetota</taxon>
        <taxon>Actinomycetes</taxon>
        <taxon>Mycobacteriales</taxon>
        <taxon>Mycobacteriaceae</taxon>
        <taxon>Mycobacterium</taxon>
    </lineage>
</organism>
<keyword evidence="2" id="KW-1185">Reference proteome</keyword>
<name>A0ABX3SMT9_MYCMA</name>
<gene>
    <name evidence="1" type="ORF">BST29_19245</name>
</gene>
<evidence type="ECO:0000313" key="1">
    <source>
        <dbReference type="EMBL" id="ORA79470.1"/>
    </source>
</evidence>
<evidence type="ECO:0000313" key="2">
    <source>
        <dbReference type="Proteomes" id="UP000243140"/>
    </source>
</evidence>
<accession>A0ABX3SMT9</accession>
<proteinExistence type="predicted"/>
<dbReference type="EMBL" id="MVHV01000022">
    <property type="protein sequence ID" value="ORA79470.1"/>
    <property type="molecule type" value="Genomic_DNA"/>
</dbReference>
<dbReference type="RefSeq" id="WP_083011564.1">
    <property type="nucleotide sequence ID" value="NZ_CP060015.1"/>
</dbReference>
<protein>
    <submittedName>
        <fullName evidence="1">Uncharacterized protein</fullName>
    </submittedName>
</protein>